<dbReference type="RefSeq" id="WP_168451633.1">
    <property type="nucleotide sequence ID" value="NZ_JAAWWK010000006.1"/>
</dbReference>
<evidence type="ECO:0000313" key="1">
    <source>
        <dbReference type="EMBL" id="NKI19137.1"/>
    </source>
</evidence>
<evidence type="ECO:0008006" key="3">
    <source>
        <dbReference type="Google" id="ProtNLM"/>
    </source>
</evidence>
<proteinExistence type="predicted"/>
<gene>
    <name evidence="1" type="ORF">HCU74_17155</name>
</gene>
<sequence length="345" mass="39575">MKILLTVAASFEDLELRYGHVTKTYSYLYQGLRGLGYDVYFYIHESARHRRLKGLTYTTHKDIAFPEFVEKIRPDVAFIWGGRRQEDQLTKKVLRDCNPSVRLIFSELGWFPQRDNVYFDDLGTNAEARISRWSDSKLENSQRAAFLKLRKKILRADLSLPFYKRVPDFDMEPPDRNKYVFVPLQDESDTNITESSPFAKMEEFVRWLSSSYPEAKFLVRPHPRAPVEGLPDLSNVTYQPANETLFSRFDEIGLVLGINSTVLLQSAMHNKSVIAVGDGIASFGGCVEKIDVNQPPASLWDFTLERGAALDRLAFLLIGRQIHEKKLKSSSFLKRSYLISMIEGG</sequence>
<reference evidence="1 2" key="1">
    <citation type="submission" date="2020-04" db="EMBL/GenBank/DDBJ databases">
        <authorList>
            <person name="Yoon J."/>
        </authorList>
    </citation>
    <scope>NUCLEOTIDE SEQUENCE [LARGE SCALE GENOMIC DNA]</scope>
    <source>
        <strain evidence="1 2">KMU-166</strain>
    </source>
</reference>
<dbReference type="EMBL" id="JAAWWK010000006">
    <property type="protein sequence ID" value="NKI19137.1"/>
    <property type="molecule type" value="Genomic_DNA"/>
</dbReference>
<organism evidence="1 2">
    <name type="scientific">Spongiibacter thalassae</name>
    <dbReference type="NCBI Taxonomy" id="2721624"/>
    <lineage>
        <taxon>Bacteria</taxon>
        <taxon>Pseudomonadati</taxon>
        <taxon>Pseudomonadota</taxon>
        <taxon>Gammaproteobacteria</taxon>
        <taxon>Cellvibrionales</taxon>
        <taxon>Spongiibacteraceae</taxon>
        <taxon>Spongiibacter</taxon>
    </lineage>
</organism>
<protein>
    <recommendedName>
        <fullName evidence="3">Capsule polysaccharide biosynthesis protein</fullName>
    </recommendedName>
</protein>
<comment type="caution">
    <text evidence="1">The sequence shown here is derived from an EMBL/GenBank/DDBJ whole genome shotgun (WGS) entry which is preliminary data.</text>
</comment>
<dbReference type="Proteomes" id="UP000765845">
    <property type="component" value="Unassembled WGS sequence"/>
</dbReference>
<name>A0ABX1GLA9_9GAMM</name>
<accession>A0ABX1GLA9</accession>
<keyword evidence="2" id="KW-1185">Reference proteome</keyword>
<evidence type="ECO:0000313" key="2">
    <source>
        <dbReference type="Proteomes" id="UP000765845"/>
    </source>
</evidence>